<dbReference type="InterPro" id="IPR010862">
    <property type="entry name" value="DUF1493"/>
</dbReference>
<dbReference type="Proteomes" id="UP001596391">
    <property type="component" value="Unassembled WGS sequence"/>
</dbReference>
<evidence type="ECO:0000313" key="2">
    <source>
        <dbReference type="Proteomes" id="UP001596391"/>
    </source>
</evidence>
<dbReference type="Gene3D" id="1.10.1200.10">
    <property type="entry name" value="ACP-like"/>
    <property type="match status" value="1"/>
</dbReference>
<reference evidence="2" key="1">
    <citation type="journal article" date="2019" name="Int. J. Syst. Evol. Microbiol.">
        <title>The Global Catalogue of Microorganisms (GCM) 10K type strain sequencing project: providing services to taxonomists for standard genome sequencing and annotation.</title>
        <authorList>
            <consortium name="The Broad Institute Genomics Platform"/>
            <consortium name="The Broad Institute Genome Sequencing Center for Infectious Disease"/>
            <person name="Wu L."/>
            <person name="Ma J."/>
        </authorList>
    </citation>
    <scope>NUCLEOTIDE SEQUENCE [LARGE SCALE GENOMIC DNA]</scope>
    <source>
        <strain evidence="2">CGMCC 1.16026</strain>
    </source>
</reference>
<comment type="caution">
    <text evidence="1">The sequence shown here is derived from an EMBL/GenBank/DDBJ whole genome shotgun (WGS) entry which is preliminary data.</text>
</comment>
<sequence>MTTEQEVIALVAKKTGRPESSITPEKTFYQLGIDGDDAVELIGELCRRYRVPAEKINLNRYIGPEGGGLFNHILYAFSSKKRSTEERRELRIGDLIQSAINGRWFDQPA</sequence>
<gene>
    <name evidence="1" type="ORF">ACFQBQ_02385</name>
</gene>
<proteinExistence type="predicted"/>
<dbReference type="SUPFAM" id="SSF47336">
    <property type="entry name" value="ACP-like"/>
    <property type="match status" value="1"/>
</dbReference>
<accession>A0ABW1Z5P1</accession>
<dbReference type="InterPro" id="IPR036736">
    <property type="entry name" value="ACP-like_sf"/>
</dbReference>
<keyword evidence="2" id="KW-1185">Reference proteome</keyword>
<name>A0ABW1Z5P1_9BACT</name>
<protein>
    <submittedName>
        <fullName evidence="1">DUF1493 family protein</fullName>
    </submittedName>
</protein>
<dbReference type="EMBL" id="JBHSWI010000001">
    <property type="protein sequence ID" value="MFC6644454.1"/>
    <property type="molecule type" value="Genomic_DNA"/>
</dbReference>
<dbReference type="Pfam" id="PF07377">
    <property type="entry name" value="DUF1493"/>
    <property type="match status" value="1"/>
</dbReference>
<organism evidence="1 2">
    <name type="scientific">Granulicella cerasi</name>
    <dbReference type="NCBI Taxonomy" id="741063"/>
    <lineage>
        <taxon>Bacteria</taxon>
        <taxon>Pseudomonadati</taxon>
        <taxon>Acidobacteriota</taxon>
        <taxon>Terriglobia</taxon>
        <taxon>Terriglobales</taxon>
        <taxon>Acidobacteriaceae</taxon>
        <taxon>Granulicella</taxon>
    </lineage>
</organism>
<dbReference type="RefSeq" id="WP_263372391.1">
    <property type="nucleotide sequence ID" value="NZ_JAGSYD010000005.1"/>
</dbReference>
<evidence type="ECO:0000313" key="1">
    <source>
        <dbReference type="EMBL" id="MFC6644454.1"/>
    </source>
</evidence>